<protein>
    <submittedName>
        <fullName evidence="2">Cellobiose-specific phosphotransferase system component IIA</fullName>
    </submittedName>
</protein>
<evidence type="ECO:0000256" key="1">
    <source>
        <dbReference type="SAM" id="MobiDB-lite"/>
    </source>
</evidence>
<reference evidence="2 3" key="1">
    <citation type="submission" date="2020-08" db="EMBL/GenBank/DDBJ databases">
        <title>Genomic Encyclopedia of Type Strains, Phase III (KMG-III): the genomes of soil and plant-associated and newly described type strains.</title>
        <authorList>
            <person name="Whitman W."/>
        </authorList>
    </citation>
    <scope>NUCLEOTIDE SEQUENCE [LARGE SCALE GENOMIC DNA]</scope>
    <source>
        <strain evidence="2 3">CECT 7247</strain>
    </source>
</reference>
<accession>A0ABR6GPE4</accession>
<dbReference type="RefSeq" id="WP_088449874.1">
    <property type="nucleotide sequence ID" value="NZ_JACHXO010000002.1"/>
</dbReference>
<feature type="compositionally biased region" description="Basic and acidic residues" evidence="1">
    <location>
        <begin position="73"/>
        <end position="82"/>
    </location>
</feature>
<gene>
    <name evidence="2" type="ORF">FHS28_001367</name>
</gene>
<dbReference type="EMBL" id="JACHXO010000002">
    <property type="protein sequence ID" value="MBB3193982.1"/>
    <property type="molecule type" value="Genomic_DNA"/>
</dbReference>
<keyword evidence="3" id="KW-1185">Reference proteome</keyword>
<name>A0ABR6GPE4_9BURK</name>
<evidence type="ECO:0000313" key="2">
    <source>
        <dbReference type="EMBL" id="MBB3193982.1"/>
    </source>
</evidence>
<proteinExistence type="predicted"/>
<sequence length="88" mass="9113">MSATIVRAVRAAASSAGDVSGNCDAAAHYADRGDFEQAARELGWAEENLRSATHRIAEARAAVAKATGVSTETAERDTRTKDMFGGGA</sequence>
<evidence type="ECO:0000313" key="3">
    <source>
        <dbReference type="Proteomes" id="UP000574369"/>
    </source>
</evidence>
<dbReference type="Proteomes" id="UP000574369">
    <property type="component" value="Unassembled WGS sequence"/>
</dbReference>
<organism evidence="2 3">
    <name type="scientific">Roseateles terrae</name>
    <dbReference type="NCBI Taxonomy" id="431060"/>
    <lineage>
        <taxon>Bacteria</taxon>
        <taxon>Pseudomonadati</taxon>
        <taxon>Pseudomonadota</taxon>
        <taxon>Betaproteobacteria</taxon>
        <taxon>Burkholderiales</taxon>
        <taxon>Sphaerotilaceae</taxon>
        <taxon>Roseateles</taxon>
    </lineage>
</organism>
<comment type="caution">
    <text evidence="2">The sequence shown here is derived from an EMBL/GenBank/DDBJ whole genome shotgun (WGS) entry which is preliminary data.</text>
</comment>
<feature type="region of interest" description="Disordered" evidence="1">
    <location>
        <begin position="67"/>
        <end position="88"/>
    </location>
</feature>